<gene>
    <name evidence="1" type="ORF">SAMN05421783_1151</name>
</gene>
<evidence type="ECO:0000313" key="1">
    <source>
        <dbReference type="EMBL" id="SDX13773.1"/>
    </source>
</evidence>
<feature type="non-terminal residue" evidence="1">
    <location>
        <position position="1"/>
    </location>
</feature>
<proteinExistence type="predicted"/>
<reference evidence="2" key="1">
    <citation type="submission" date="2016-10" db="EMBL/GenBank/DDBJ databases">
        <authorList>
            <person name="Varghese N."/>
            <person name="Submissions S."/>
        </authorList>
    </citation>
    <scope>NUCLEOTIDE SEQUENCE [LARGE SCALE GENOMIC DNA]</scope>
    <source>
        <strain evidence="2">DSM 217</strain>
    </source>
</reference>
<evidence type="ECO:0000313" key="2">
    <source>
        <dbReference type="Proteomes" id="UP000198816"/>
    </source>
</evidence>
<dbReference type="Proteomes" id="UP000198816">
    <property type="component" value="Unassembled WGS sequence"/>
</dbReference>
<dbReference type="EMBL" id="FNNZ01000015">
    <property type="protein sequence ID" value="SDX13773.1"/>
    <property type="molecule type" value="Genomic_DNA"/>
</dbReference>
<name>A0A1H2Z8E1_THIRO</name>
<dbReference type="RefSeq" id="WP_175534655.1">
    <property type="nucleotide sequence ID" value="NZ_FNNZ01000015.1"/>
</dbReference>
<keyword evidence="2" id="KW-1185">Reference proteome</keyword>
<protein>
    <submittedName>
        <fullName evidence="1">Uncharacterized protein</fullName>
    </submittedName>
</protein>
<organism evidence="1 2">
    <name type="scientific">Thiocapsa roseopersicina</name>
    <dbReference type="NCBI Taxonomy" id="1058"/>
    <lineage>
        <taxon>Bacteria</taxon>
        <taxon>Pseudomonadati</taxon>
        <taxon>Pseudomonadota</taxon>
        <taxon>Gammaproteobacteria</taxon>
        <taxon>Chromatiales</taxon>
        <taxon>Chromatiaceae</taxon>
        <taxon>Thiocapsa</taxon>
    </lineage>
</organism>
<sequence length="200" mass="21181">AHTPAARDRGSASPTPITQLDRETIKIADRTHGDAQLKVGSPIRVEIVLQNLTDYPQLASLQGYTVTKLEPSKLDRESAYGHSAGSPDVLPFPTDFPVGFTPGQWLVHDADITFSVLNLDTGMYAVPPGTSPTAEINATGKVVYGYNLRVGVAGRYRIQFTSSALVQFGGVDAGVWSDPNNVYIDINVVTGGGGGGGKPR</sequence>
<accession>A0A1H2Z8E1</accession>
<dbReference type="AlphaFoldDB" id="A0A1H2Z8E1"/>